<sequence length="41" mass="4604">MLYRLSYMSLMCGAGDGNRTHVISLEGWSSTIELHPQFKCA</sequence>
<keyword evidence="2" id="KW-1185">Reference proteome</keyword>
<reference evidence="2" key="1">
    <citation type="submission" date="2017-02" db="EMBL/GenBank/DDBJ databases">
        <authorList>
            <person name="Daims H."/>
        </authorList>
    </citation>
    <scope>NUCLEOTIDE SEQUENCE [LARGE SCALE GENOMIC DNA]</scope>
</reference>
<organism evidence="1 2">
    <name type="scientific">Crenothrix polyspora</name>
    <dbReference type="NCBI Taxonomy" id="360316"/>
    <lineage>
        <taxon>Bacteria</taxon>
        <taxon>Pseudomonadati</taxon>
        <taxon>Pseudomonadota</taxon>
        <taxon>Gammaproteobacteria</taxon>
        <taxon>Methylococcales</taxon>
        <taxon>Crenotrichaceae</taxon>
        <taxon>Crenothrix</taxon>
    </lineage>
</organism>
<evidence type="ECO:0000313" key="1">
    <source>
        <dbReference type="EMBL" id="SJM96439.1"/>
    </source>
</evidence>
<dbReference type="EMBL" id="FUKI01000170">
    <property type="protein sequence ID" value="SJM96439.1"/>
    <property type="molecule type" value="Genomic_DNA"/>
</dbReference>
<accession>A0A1R4HJP0</accession>
<dbReference type="Proteomes" id="UP000195667">
    <property type="component" value="Unassembled WGS sequence"/>
</dbReference>
<name>A0A1R4HJP0_9GAMM</name>
<dbReference type="AlphaFoldDB" id="A0A1R4HJP0"/>
<gene>
    <name evidence="1" type="ORF">CRENPOLYSF1_90043</name>
</gene>
<evidence type="ECO:0000313" key="2">
    <source>
        <dbReference type="Proteomes" id="UP000195667"/>
    </source>
</evidence>
<protein>
    <submittedName>
        <fullName evidence="1">Uncharacterized protein</fullName>
    </submittedName>
</protein>
<proteinExistence type="predicted"/>